<keyword evidence="13" id="KW-0413">Isomerase</keyword>
<dbReference type="InParanoid" id="A0A3N0VE94"/>
<sequence>MTVRQRLVVLGATGSVGRSTLDVAARHPDKLEVWALSAHRDAAGLLTLCRQFRPEWAVLVEAAAAEQLRQALRTEGLPTRVESGSAALDFIAAAPQADQVMAAIAGSPGLASTLAALQAGKRVLIANKEPLVMAGALMMRAAAASGATVLPIDSEHNAIFQCLPAQARCGAPVPPGIRRVLLTASGGPFRETPLADLAAVTPEQAVRHPNWSMGRKISVDSATMMNKGLELIEAAVLYGLGEAQIEVVIHPESIIHSMVEYDDGSTLAQLGRPDMRTPIAHALAWPQRWESGVEGLDWRQLAQLRFQPADPLRFPALRLAREALRAGGAAPNVFNAANEVAVARFLDGRLAFTAIAGLVERVLEAAGSADLVTGDELEAVLAVDAWARGEAERRLAQDA</sequence>
<keyword evidence="14" id="KW-1185">Reference proteome</keyword>
<evidence type="ECO:0000256" key="6">
    <source>
        <dbReference type="ARBA" id="ARBA00023211"/>
    </source>
</evidence>
<comment type="function">
    <text evidence="9">Catalyzes the NADPH-dependent rearrangement and reduction of 1-deoxy-D-xylulose-5-phosphate (DXP) to 2-C-methyl-D-erythritol 4-phosphate (MEP).</text>
</comment>
<keyword evidence="9" id="KW-0460">Magnesium</keyword>
<dbReference type="PIRSF" id="PIRSF006205">
    <property type="entry name" value="Dxp_reductismrs"/>
    <property type="match status" value="1"/>
</dbReference>
<feature type="binding site" evidence="9">
    <location>
        <position position="230"/>
    </location>
    <ligand>
        <name>Mn(2+)</name>
        <dbReference type="ChEBI" id="CHEBI:29035"/>
    </ligand>
</feature>
<feature type="binding site" evidence="9">
    <location>
        <position position="154"/>
    </location>
    <ligand>
        <name>1-deoxy-D-xylulose 5-phosphate</name>
        <dbReference type="ChEBI" id="CHEBI:57792"/>
    </ligand>
</feature>
<evidence type="ECO:0000256" key="9">
    <source>
        <dbReference type="HAMAP-Rule" id="MF_00183"/>
    </source>
</evidence>
<feature type="binding site" evidence="9">
    <location>
        <position position="208"/>
    </location>
    <ligand>
        <name>1-deoxy-D-xylulose 5-phosphate</name>
        <dbReference type="ChEBI" id="CHEBI:57792"/>
    </ligand>
</feature>
<evidence type="ECO:0000256" key="1">
    <source>
        <dbReference type="ARBA" id="ARBA00005094"/>
    </source>
</evidence>
<dbReference type="Gene3D" id="3.40.50.720">
    <property type="entry name" value="NAD(P)-binding Rossmann-like Domain"/>
    <property type="match status" value="1"/>
</dbReference>
<evidence type="ECO:0000313" key="14">
    <source>
        <dbReference type="Proteomes" id="UP000282106"/>
    </source>
</evidence>
<evidence type="ECO:0000256" key="4">
    <source>
        <dbReference type="ARBA" id="ARBA00022857"/>
    </source>
</evidence>
<keyword evidence="3 9" id="KW-0479">Metal-binding</keyword>
<dbReference type="GO" id="GO:0070402">
    <property type="term" value="F:NADPH binding"/>
    <property type="evidence" value="ECO:0007669"/>
    <property type="project" value="InterPro"/>
</dbReference>
<proteinExistence type="inferred from homology"/>
<feature type="binding site" evidence="9">
    <location>
        <position position="214"/>
    </location>
    <ligand>
        <name>NADPH</name>
        <dbReference type="ChEBI" id="CHEBI:57783"/>
    </ligand>
</feature>
<keyword evidence="5 9" id="KW-0560">Oxidoreductase</keyword>
<dbReference type="InterPro" id="IPR013512">
    <property type="entry name" value="DXP_reductoisomerase_N"/>
</dbReference>
<feature type="binding site" evidence="9">
    <location>
        <position position="16"/>
    </location>
    <ligand>
        <name>NADPH</name>
        <dbReference type="ChEBI" id="CHEBI:57783"/>
    </ligand>
</feature>
<comment type="similarity">
    <text evidence="2 9">Belongs to the DXR family.</text>
</comment>
<evidence type="ECO:0000259" key="10">
    <source>
        <dbReference type="Pfam" id="PF02670"/>
    </source>
</evidence>
<evidence type="ECO:0000256" key="7">
    <source>
        <dbReference type="ARBA" id="ARBA00023229"/>
    </source>
</evidence>
<dbReference type="SUPFAM" id="SSF51735">
    <property type="entry name" value="NAD(P)-binding Rossmann-fold domains"/>
    <property type="match status" value="1"/>
</dbReference>
<feature type="domain" description="1-deoxy-D-xylulose 5-phosphate reductoisomerase N-terminal" evidence="10">
    <location>
        <begin position="7"/>
        <end position="135"/>
    </location>
</feature>
<dbReference type="GO" id="GO:0051484">
    <property type="term" value="P:isopentenyl diphosphate biosynthetic process, methylerythritol 4-phosphate pathway involved in terpenoid biosynthetic process"/>
    <property type="evidence" value="ECO:0007669"/>
    <property type="project" value="TreeGrafter"/>
</dbReference>
<dbReference type="Pfam" id="PF02670">
    <property type="entry name" value="DXP_reductoisom"/>
    <property type="match status" value="1"/>
</dbReference>
<feature type="binding site" evidence="9">
    <location>
        <position position="14"/>
    </location>
    <ligand>
        <name>NADPH</name>
        <dbReference type="ChEBI" id="CHEBI:57783"/>
    </ligand>
</feature>
<dbReference type="PANTHER" id="PTHR30525">
    <property type="entry name" value="1-DEOXY-D-XYLULOSE 5-PHOSPHATE REDUCTOISOMERASE"/>
    <property type="match status" value="1"/>
</dbReference>
<dbReference type="FunCoup" id="A0A3N0VE94">
    <property type="interactions" value="373"/>
</dbReference>
<dbReference type="InterPro" id="IPR026877">
    <property type="entry name" value="DXPR_C"/>
</dbReference>
<feature type="binding site" evidence="9">
    <location>
        <position position="226"/>
    </location>
    <ligand>
        <name>1-deoxy-D-xylulose 5-phosphate</name>
        <dbReference type="ChEBI" id="CHEBI:57792"/>
    </ligand>
</feature>
<accession>A0A3N0VE94</accession>
<evidence type="ECO:0000256" key="8">
    <source>
        <dbReference type="ARBA" id="ARBA00048543"/>
    </source>
</evidence>
<dbReference type="EC" id="1.1.1.267" evidence="9"/>
<feature type="binding site" evidence="9">
    <location>
        <position position="153"/>
    </location>
    <ligand>
        <name>Mn(2+)</name>
        <dbReference type="ChEBI" id="CHEBI:29035"/>
    </ligand>
</feature>
<dbReference type="PANTHER" id="PTHR30525:SF0">
    <property type="entry name" value="1-DEOXY-D-XYLULOSE 5-PHOSPHATE REDUCTOISOMERASE, CHLOROPLASTIC"/>
    <property type="match status" value="1"/>
</dbReference>
<keyword evidence="4 9" id="KW-0521">NADP</keyword>
<comment type="caution">
    <text evidence="13">The sequence shown here is derived from an EMBL/GenBank/DDBJ whole genome shotgun (WGS) entry which is preliminary data.</text>
</comment>
<gene>
    <name evidence="9" type="primary">dxr</name>
    <name evidence="13" type="ORF">ED208_08495</name>
</gene>
<dbReference type="InterPro" id="IPR036169">
    <property type="entry name" value="DXPR_C_sf"/>
</dbReference>
<dbReference type="HAMAP" id="MF_00183">
    <property type="entry name" value="DXP_reductoisom"/>
    <property type="match status" value="1"/>
</dbReference>
<evidence type="ECO:0000256" key="3">
    <source>
        <dbReference type="ARBA" id="ARBA00022723"/>
    </source>
</evidence>
<dbReference type="UniPathway" id="UPA00056">
    <property type="reaction ID" value="UER00092"/>
</dbReference>
<dbReference type="RefSeq" id="WP_123211457.1">
    <property type="nucleotide sequence ID" value="NZ_RJVO01000003.1"/>
</dbReference>
<organism evidence="13 14">
    <name type="scientific">Stagnimonas aquatica</name>
    <dbReference type="NCBI Taxonomy" id="2689987"/>
    <lineage>
        <taxon>Bacteria</taxon>
        <taxon>Pseudomonadati</taxon>
        <taxon>Pseudomonadota</taxon>
        <taxon>Gammaproteobacteria</taxon>
        <taxon>Nevskiales</taxon>
        <taxon>Nevskiaceae</taxon>
        <taxon>Stagnimonas</taxon>
    </lineage>
</organism>
<comment type="cofactor">
    <cofactor evidence="9">
        <name>Mg(2+)</name>
        <dbReference type="ChEBI" id="CHEBI:18420"/>
    </cofactor>
    <cofactor evidence="9">
        <name>Mn(2+)</name>
        <dbReference type="ChEBI" id="CHEBI:29035"/>
    </cofactor>
</comment>
<name>A0A3N0VE94_9GAMM</name>
<protein>
    <recommendedName>
        <fullName evidence="9">1-deoxy-D-xylulose 5-phosphate reductoisomerase</fullName>
        <shortName evidence="9">DXP reductoisomerase</shortName>
        <ecNumber evidence="9">1.1.1.267</ecNumber>
    </recommendedName>
    <alternativeName>
        <fullName evidence="9">1-deoxyxylulose-5-phosphate reductoisomerase</fullName>
    </alternativeName>
    <alternativeName>
        <fullName evidence="9">2-C-methyl-D-erythritol 4-phosphate synthase</fullName>
    </alternativeName>
</protein>
<feature type="binding site" evidence="9">
    <location>
        <position position="221"/>
    </location>
    <ligand>
        <name>1-deoxy-D-xylulose 5-phosphate</name>
        <dbReference type="ChEBI" id="CHEBI:57792"/>
    </ligand>
</feature>
<comment type="caution">
    <text evidence="9">Lacks conserved residue(s) required for the propagation of feature annotation.</text>
</comment>
<evidence type="ECO:0000256" key="5">
    <source>
        <dbReference type="ARBA" id="ARBA00023002"/>
    </source>
</evidence>
<dbReference type="GO" id="GO:0030145">
    <property type="term" value="F:manganese ion binding"/>
    <property type="evidence" value="ECO:0007669"/>
    <property type="project" value="TreeGrafter"/>
</dbReference>
<evidence type="ECO:0000256" key="2">
    <source>
        <dbReference type="ARBA" id="ARBA00006825"/>
    </source>
</evidence>
<feature type="binding site" evidence="9">
    <location>
        <position position="155"/>
    </location>
    <ligand>
        <name>1-deoxy-D-xylulose 5-phosphate</name>
        <dbReference type="ChEBI" id="CHEBI:57792"/>
    </ligand>
</feature>
<reference evidence="13 14" key="1">
    <citation type="submission" date="2018-10" db="EMBL/GenBank/DDBJ databases">
        <authorList>
            <person name="Chen W.-M."/>
        </authorList>
    </citation>
    <scope>NUCLEOTIDE SEQUENCE [LARGE SCALE GENOMIC DNA]</scope>
    <source>
        <strain evidence="13 14">THS-13</strain>
    </source>
</reference>
<dbReference type="EMBL" id="RJVO01000003">
    <property type="protein sequence ID" value="ROH91002.1"/>
    <property type="molecule type" value="Genomic_DNA"/>
</dbReference>
<feature type="binding site" evidence="9">
    <location>
        <position position="230"/>
    </location>
    <ligand>
        <name>1-deoxy-D-xylulose 5-phosphate</name>
        <dbReference type="ChEBI" id="CHEBI:57792"/>
    </ligand>
</feature>
<dbReference type="AlphaFoldDB" id="A0A3N0VE94"/>
<comment type="catalytic activity">
    <reaction evidence="8">
        <text>2-C-methyl-D-erythritol 4-phosphate + NADP(+) = 1-deoxy-D-xylulose 5-phosphate + NADPH + H(+)</text>
        <dbReference type="Rhea" id="RHEA:13717"/>
        <dbReference type="ChEBI" id="CHEBI:15378"/>
        <dbReference type="ChEBI" id="CHEBI:57783"/>
        <dbReference type="ChEBI" id="CHEBI:57792"/>
        <dbReference type="ChEBI" id="CHEBI:58262"/>
        <dbReference type="ChEBI" id="CHEBI:58349"/>
        <dbReference type="EC" id="1.1.1.267"/>
    </reaction>
    <physiologicalReaction direction="right-to-left" evidence="8">
        <dbReference type="Rhea" id="RHEA:13719"/>
    </physiologicalReaction>
</comment>
<dbReference type="GO" id="GO:0030604">
    <property type="term" value="F:1-deoxy-D-xylulose-5-phosphate reductoisomerase activity"/>
    <property type="evidence" value="ECO:0007669"/>
    <property type="project" value="UniProtKB-UniRule"/>
</dbReference>
<feature type="domain" description="DXP reductoisomerase C-terminal" evidence="12">
    <location>
        <begin position="270"/>
        <end position="388"/>
    </location>
</feature>
<dbReference type="NCBIfam" id="TIGR00243">
    <property type="entry name" value="Dxr"/>
    <property type="match status" value="1"/>
</dbReference>
<dbReference type="Gene3D" id="1.10.1740.10">
    <property type="match status" value="1"/>
</dbReference>
<dbReference type="SUPFAM" id="SSF55347">
    <property type="entry name" value="Glyceraldehyde-3-phosphate dehydrogenase-like, C-terminal domain"/>
    <property type="match status" value="1"/>
</dbReference>
<feature type="binding site" evidence="9">
    <location>
        <position position="155"/>
    </location>
    <ligand>
        <name>Mn(2+)</name>
        <dbReference type="ChEBI" id="CHEBI:29035"/>
    </ligand>
</feature>
<evidence type="ECO:0000313" key="13">
    <source>
        <dbReference type="EMBL" id="ROH91002.1"/>
    </source>
</evidence>
<dbReference type="FunFam" id="3.40.50.720:FF:000045">
    <property type="entry name" value="1-deoxy-D-xylulose 5-phosphate reductoisomerase"/>
    <property type="match status" value="1"/>
</dbReference>
<feature type="binding site" evidence="9">
    <location>
        <position position="40"/>
    </location>
    <ligand>
        <name>NADPH</name>
        <dbReference type="ChEBI" id="CHEBI:57783"/>
    </ligand>
</feature>
<evidence type="ECO:0000259" key="12">
    <source>
        <dbReference type="Pfam" id="PF13288"/>
    </source>
</evidence>
<feature type="binding site" evidence="9">
    <location>
        <position position="128"/>
    </location>
    <ligand>
        <name>1-deoxy-D-xylulose 5-phosphate</name>
        <dbReference type="ChEBI" id="CHEBI:57792"/>
    </ligand>
</feature>
<dbReference type="Pfam" id="PF13288">
    <property type="entry name" value="DXPR_C"/>
    <property type="match status" value="1"/>
</dbReference>
<keyword evidence="7 9" id="KW-0414">Isoprene biosynthesis</keyword>
<comment type="pathway">
    <text evidence="1 9">Isoprenoid biosynthesis; isopentenyl diphosphate biosynthesis via DXP pathway; isopentenyl diphosphate from 1-deoxy-D-xylulose 5-phosphate: step 1/6.</text>
</comment>
<feature type="binding site" evidence="9">
    <location>
        <position position="13"/>
    </location>
    <ligand>
        <name>NADPH</name>
        <dbReference type="ChEBI" id="CHEBI:57783"/>
    </ligand>
</feature>
<dbReference type="Proteomes" id="UP000282106">
    <property type="component" value="Unassembled WGS sequence"/>
</dbReference>
<keyword evidence="6 9" id="KW-0464">Manganese</keyword>
<feature type="domain" description="1-deoxy-D-xylulose 5-phosphate reductoisomerase C-terminal" evidence="11">
    <location>
        <begin position="149"/>
        <end position="238"/>
    </location>
</feature>
<dbReference type="InterPro" id="IPR013644">
    <property type="entry name" value="DXP_reductoisomerase_C"/>
</dbReference>
<dbReference type="SUPFAM" id="SSF69055">
    <property type="entry name" value="1-deoxy-D-xylulose-5-phosphate reductoisomerase, C-terminal domain"/>
    <property type="match status" value="1"/>
</dbReference>
<evidence type="ECO:0000259" key="11">
    <source>
        <dbReference type="Pfam" id="PF08436"/>
    </source>
</evidence>
<feature type="binding site" evidence="9">
    <location>
        <position position="227"/>
    </location>
    <ligand>
        <name>1-deoxy-D-xylulose 5-phosphate</name>
        <dbReference type="ChEBI" id="CHEBI:57792"/>
    </ligand>
</feature>
<dbReference type="InterPro" id="IPR036291">
    <property type="entry name" value="NAD(P)-bd_dom_sf"/>
</dbReference>
<feature type="binding site" evidence="9">
    <location>
        <position position="15"/>
    </location>
    <ligand>
        <name>NADPH</name>
        <dbReference type="ChEBI" id="CHEBI:57783"/>
    </ligand>
</feature>
<dbReference type="InterPro" id="IPR003821">
    <property type="entry name" value="DXP_reductoisomerase"/>
</dbReference>
<feature type="binding site" evidence="9">
    <location>
        <position position="127"/>
    </location>
    <ligand>
        <name>NADPH</name>
        <dbReference type="ChEBI" id="CHEBI:57783"/>
    </ligand>
</feature>
<dbReference type="GO" id="GO:0016853">
    <property type="term" value="F:isomerase activity"/>
    <property type="evidence" value="ECO:0007669"/>
    <property type="project" value="UniProtKB-KW"/>
</dbReference>
<dbReference type="Pfam" id="PF08436">
    <property type="entry name" value="DXP_redisom_C"/>
    <property type="match status" value="1"/>
</dbReference>
<feature type="binding site" evidence="9">
    <location>
        <position position="185"/>
    </location>
    <ligand>
        <name>1-deoxy-D-xylulose 5-phosphate</name>
        <dbReference type="ChEBI" id="CHEBI:57792"/>
    </ligand>
</feature>
<feature type="binding site" evidence="9">
    <location>
        <position position="129"/>
    </location>
    <ligand>
        <name>NADPH</name>
        <dbReference type="ChEBI" id="CHEBI:57783"/>
    </ligand>
</feature>